<dbReference type="Proteomes" id="UP001497516">
    <property type="component" value="Chromosome 9"/>
</dbReference>
<evidence type="ECO:0000313" key="3">
    <source>
        <dbReference type="Proteomes" id="UP001497516"/>
    </source>
</evidence>
<feature type="compositionally biased region" description="Basic and acidic residues" evidence="1">
    <location>
        <begin position="42"/>
        <end position="54"/>
    </location>
</feature>
<dbReference type="AlphaFoldDB" id="A0AAV2GV48"/>
<evidence type="ECO:0000313" key="2">
    <source>
        <dbReference type="EMBL" id="CAL1414392.1"/>
    </source>
</evidence>
<proteinExistence type="predicted"/>
<gene>
    <name evidence="2" type="ORF">LTRI10_LOCUS53552</name>
</gene>
<protein>
    <submittedName>
        <fullName evidence="2">Uncharacterized protein</fullName>
    </submittedName>
</protein>
<evidence type="ECO:0000256" key="1">
    <source>
        <dbReference type="SAM" id="MobiDB-lite"/>
    </source>
</evidence>
<reference evidence="2 3" key="1">
    <citation type="submission" date="2024-04" db="EMBL/GenBank/DDBJ databases">
        <authorList>
            <person name="Fracassetti M."/>
        </authorList>
    </citation>
    <scope>NUCLEOTIDE SEQUENCE [LARGE SCALE GENOMIC DNA]</scope>
</reference>
<organism evidence="2 3">
    <name type="scientific">Linum trigynum</name>
    <dbReference type="NCBI Taxonomy" id="586398"/>
    <lineage>
        <taxon>Eukaryota</taxon>
        <taxon>Viridiplantae</taxon>
        <taxon>Streptophyta</taxon>
        <taxon>Embryophyta</taxon>
        <taxon>Tracheophyta</taxon>
        <taxon>Spermatophyta</taxon>
        <taxon>Magnoliopsida</taxon>
        <taxon>eudicotyledons</taxon>
        <taxon>Gunneridae</taxon>
        <taxon>Pentapetalae</taxon>
        <taxon>rosids</taxon>
        <taxon>fabids</taxon>
        <taxon>Malpighiales</taxon>
        <taxon>Linaceae</taxon>
        <taxon>Linum</taxon>
    </lineage>
</organism>
<name>A0AAV2GV48_9ROSI</name>
<accession>A0AAV2GV48</accession>
<keyword evidence="3" id="KW-1185">Reference proteome</keyword>
<dbReference type="EMBL" id="OZ034822">
    <property type="protein sequence ID" value="CAL1414392.1"/>
    <property type="molecule type" value="Genomic_DNA"/>
</dbReference>
<feature type="compositionally biased region" description="Basic and acidic residues" evidence="1">
    <location>
        <begin position="22"/>
        <end position="31"/>
    </location>
</feature>
<sequence>MEKGEERTEVEEDTAAAANIAGERRPSKEVKGVVVDEDMEEERMKKEGEAEVKGLPHQQVPQPADFSTEPLERALHID</sequence>
<feature type="region of interest" description="Disordered" evidence="1">
    <location>
        <begin position="1"/>
        <end position="78"/>
    </location>
</feature>